<evidence type="ECO:0000313" key="3">
    <source>
        <dbReference type="WBParaSite" id="ACAC_0000309501-mRNA-1"/>
    </source>
</evidence>
<proteinExistence type="predicted"/>
<accession>A0A0K0CZE9</accession>
<feature type="transmembrane region" description="Helical" evidence="1">
    <location>
        <begin position="75"/>
        <end position="94"/>
    </location>
</feature>
<evidence type="ECO:0000256" key="1">
    <source>
        <dbReference type="SAM" id="Phobius"/>
    </source>
</evidence>
<dbReference type="Proteomes" id="UP000035642">
    <property type="component" value="Unassembled WGS sequence"/>
</dbReference>
<reference evidence="3" key="2">
    <citation type="submission" date="2017-02" db="UniProtKB">
        <authorList>
            <consortium name="WormBaseParasite"/>
        </authorList>
    </citation>
    <scope>IDENTIFICATION</scope>
</reference>
<dbReference type="PANTHER" id="PTHR38553">
    <property type="entry name" value="PROTEIN CBG19621"/>
    <property type="match status" value="1"/>
</dbReference>
<dbReference type="WBParaSite" id="ACAC_0000309501-mRNA-1">
    <property type="protein sequence ID" value="ACAC_0000309501-mRNA-1"/>
    <property type="gene ID" value="ACAC_0000309501"/>
</dbReference>
<keyword evidence="1" id="KW-0472">Membrane</keyword>
<dbReference type="PANTHER" id="PTHR38553:SF1">
    <property type="entry name" value="G PROTEIN-COUPLED RECEPTOR"/>
    <property type="match status" value="1"/>
</dbReference>
<keyword evidence="2" id="KW-1185">Reference proteome</keyword>
<feature type="transmembrane region" description="Helical" evidence="1">
    <location>
        <begin position="141"/>
        <end position="159"/>
    </location>
</feature>
<feature type="transmembrane region" description="Helical" evidence="1">
    <location>
        <begin position="45"/>
        <end position="63"/>
    </location>
</feature>
<name>A0A0K0CZE9_ANGCA</name>
<feature type="transmembrane region" description="Helical" evidence="1">
    <location>
        <begin position="100"/>
        <end position="120"/>
    </location>
</feature>
<sequence>MIKCSFLQFCTYIYALFNENLYTIRSTICIWCVDRFCISACIRSGIIAFAGVITAILALLRIVRLHSTTSPRIRLGLFYILFVHCIAGSLEWLLGWTTQVALFISYAKALELLIICYLYLDVASKMMHWSSIAGKRLCFSSLFLMFTYFTMFLIAGLFLSIEPWRDCYAPYWIWFSSGEFVLVQLIVGSFLLILWRMNRISAAPNIRSSQQRSLFSLFWTFETSALADVGYHIGMFLMADDVKGCSGVFDHDQRRYSLLKFPYDVVSFLMPAWAILFVFRKASKSDYQDDHSTESGLFSTKFTCKFSFYFSRPPLASVADIVVVRNWRRRYRPLNQPSEHDRPVLSGRWPRTGIRPREVSSAPSTIVGRCLSTPRSLVSSPLYSIPEELASHENDTAAVVGSVDRLSMVPLTNDYLEF</sequence>
<reference evidence="2" key="1">
    <citation type="submission" date="2012-09" db="EMBL/GenBank/DDBJ databases">
        <authorList>
            <person name="Martin A.A."/>
        </authorList>
    </citation>
    <scope>NUCLEOTIDE SEQUENCE</scope>
</reference>
<evidence type="ECO:0000313" key="2">
    <source>
        <dbReference type="Proteomes" id="UP000035642"/>
    </source>
</evidence>
<keyword evidence="1" id="KW-1133">Transmembrane helix</keyword>
<feature type="transmembrane region" description="Helical" evidence="1">
    <location>
        <begin position="216"/>
        <end position="239"/>
    </location>
</feature>
<keyword evidence="1" id="KW-0812">Transmembrane</keyword>
<dbReference type="AlphaFoldDB" id="A0A0K0CZE9"/>
<feature type="transmembrane region" description="Helical" evidence="1">
    <location>
        <begin position="259"/>
        <end position="279"/>
    </location>
</feature>
<protein>
    <submittedName>
        <fullName evidence="3">DUF1084 domain-containing protein</fullName>
    </submittedName>
</protein>
<feature type="transmembrane region" description="Helical" evidence="1">
    <location>
        <begin position="171"/>
        <end position="195"/>
    </location>
</feature>
<organism evidence="2 3">
    <name type="scientific">Angiostrongylus cantonensis</name>
    <name type="common">Rat lungworm</name>
    <dbReference type="NCBI Taxonomy" id="6313"/>
    <lineage>
        <taxon>Eukaryota</taxon>
        <taxon>Metazoa</taxon>
        <taxon>Ecdysozoa</taxon>
        <taxon>Nematoda</taxon>
        <taxon>Chromadorea</taxon>
        <taxon>Rhabditida</taxon>
        <taxon>Rhabditina</taxon>
        <taxon>Rhabditomorpha</taxon>
        <taxon>Strongyloidea</taxon>
        <taxon>Metastrongylidae</taxon>
        <taxon>Angiostrongylus</taxon>
    </lineage>
</organism>